<dbReference type="AlphaFoldDB" id="A0A1L8STP3"/>
<evidence type="ECO:0000313" key="1">
    <source>
        <dbReference type="EMBL" id="OJG35214.1"/>
    </source>
</evidence>
<dbReference type="STRING" id="319970.RV00_GL003045"/>
<evidence type="ECO:0000313" key="2">
    <source>
        <dbReference type="Proteomes" id="UP000183700"/>
    </source>
</evidence>
<accession>A0A1L8STP3</accession>
<proteinExistence type="predicted"/>
<gene>
    <name evidence="1" type="ORF">RV00_GL003045</name>
</gene>
<organism evidence="1 2">
    <name type="scientific">Enterococcus devriesei</name>
    <dbReference type="NCBI Taxonomy" id="319970"/>
    <lineage>
        <taxon>Bacteria</taxon>
        <taxon>Bacillati</taxon>
        <taxon>Bacillota</taxon>
        <taxon>Bacilli</taxon>
        <taxon>Lactobacillales</taxon>
        <taxon>Enterococcaceae</taxon>
        <taxon>Enterococcus</taxon>
    </lineage>
</organism>
<name>A0A1L8STP3_9ENTE</name>
<comment type="caution">
    <text evidence="1">The sequence shown here is derived from an EMBL/GenBank/DDBJ whole genome shotgun (WGS) entry which is preliminary data.</text>
</comment>
<keyword evidence="2" id="KW-1185">Reference proteome</keyword>
<reference evidence="1 2" key="1">
    <citation type="submission" date="2014-12" db="EMBL/GenBank/DDBJ databases">
        <title>Draft genome sequences of 29 type strains of Enterococci.</title>
        <authorList>
            <person name="Zhong Z."/>
            <person name="Sun Z."/>
            <person name="Liu W."/>
            <person name="Zhang W."/>
            <person name="Zhang H."/>
        </authorList>
    </citation>
    <scope>NUCLEOTIDE SEQUENCE [LARGE SCALE GENOMIC DNA]</scope>
    <source>
        <strain evidence="1 2">DSM 22802</strain>
    </source>
</reference>
<dbReference type="EMBL" id="JXKM01000008">
    <property type="protein sequence ID" value="OJG35214.1"/>
    <property type="molecule type" value="Genomic_DNA"/>
</dbReference>
<dbReference type="Proteomes" id="UP000183700">
    <property type="component" value="Unassembled WGS sequence"/>
</dbReference>
<protein>
    <submittedName>
        <fullName evidence="1">Uncharacterized protein</fullName>
    </submittedName>
</protein>
<sequence length="37" mass="4200">MVLLLSKAERVRESLSYGGSFRKVKSTLACQRLFVLL</sequence>